<protein>
    <submittedName>
        <fullName evidence="2">Alkaline phosphatase family protein</fullName>
    </submittedName>
</protein>
<dbReference type="PANTHER" id="PTHR10151">
    <property type="entry name" value="ECTONUCLEOTIDE PYROPHOSPHATASE/PHOSPHODIESTERASE"/>
    <property type="match status" value="1"/>
</dbReference>
<evidence type="ECO:0000313" key="3">
    <source>
        <dbReference type="Proteomes" id="UP000321248"/>
    </source>
</evidence>
<dbReference type="Pfam" id="PF01663">
    <property type="entry name" value="Phosphodiest"/>
    <property type="match status" value="1"/>
</dbReference>
<dbReference type="GO" id="GO:0016787">
    <property type="term" value="F:hydrolase activity"/>
    <property type="evidence" value="ECO:0007669"/>
    <property type="project" value="UniProtKB-ARBA"/>
</dbReference>
<dbReference type="CDD" id="cd16018">
    <property type="entry name" value="Enpp"/>
    <property type="match status" value="1"/>
</dbReference>
<accession>A0A5C8L0S4</accession>
<dbReference type="EMBL" id="VRTS01000001">
    <property type="protein sequence ID" value="TXK66021.1"/>
    <property type="molecule type" value="Genomic_DNA"/>
</dbReference>
<keyword evidence="1" id="KW-0732">Signal</keyword>
<dbReference type="SUPFAM" id="SSF53649">
    <property type="entry name" value="Alkaline phosphatase-like"/>
    <property type="match status" value="1"/>
</dbReference>
<keyword evidence="3" id="KW-1185">Reference proteome</keyword>
<dbReference type="PROSITE" id="PS51257">
    <property type="entry name" value="PROKAR_LIPOPROTEIN"/>
    <property type="match status" value="1"/>
</dbReference>
<dbReference type="PANTHER" id="PTHR10151:SF120">
    <property type="entry name" value="BIS(5'-ADENOSYL)-TRIPHOSPHATASE"/>
    <property type="match status" value="1"/>
</dbReference>
<comment type="caution">
    <text evidence="2">The sequence shown here is derived from an EMBL/GenBank/DDBJ whole genome shotgun (WGS) entry which is preliminary data.</text>
</comment>
<dbReference type="Gene3D" id="3.30.1360.180">
    <property type="match status" value="1"/>
</dbReference>
<evidence type="ECO:0000256" key="1">
    <source>
        <dbReference type="SAM" id="SignalP"/>
    </source>
</evidence>
<dbReference type="OrthoDB" id="9771966at2"/>
<proteinExistence type="predicted"/>
<dbReference type="Proteomes" id="UP000321248">
    <property type="component" value="Unassembled WGS sequence"/>
</dbReference>
<evidence type="ECO:0000313" key="2">
    <source>
        <dbReference type="EMBL" id="TXK66021.1"/>
    </source>
</evidence>
<gene>
    <name evidence="2" type="ORF">FU658_02890</name>
</gene>
<dbReference type="Gene3D" id="3.40.720.10">
    <property type="entry name" value="Alkaline Phosphatase, subunit A"/>
    <property type="match status" value="1"/>
</dbReference>
<feature type="signal peptide" evidence="1">
    <location>
        <begin position="1"/>
        <end position="21"/>
    </location>
</feature>
<feature type="chain" id="PRO_5022864408" evidence="1">
    <location>
        <begin position="22"/>
        <end position="424"/>
    </location>
</feature>
<name>A0A5C8L0S4_9GAMM</name>
<dbReference type="AlphaFoldDB" id="A0A5C8L0S4"/>
<dbReference type="InterPro" id="IPR002591">
    <property type="entry name" value="Phosphodiest/P_Trfase"/>
</dbReference>
<organism evidence="2 3">
    <name type="scientific">Alkalisalibacterium limincola</name>
    <dbReference type="NCBI Taxonomy" id="2699169"/>
    <lineage>
        <taxon>Bacteria</taxon>
        <taxon>Pseudomonadati</taxon>
        <taxon>Pseudomonadota</taxon>
        <taxon>Gammaproteobacteria</taxon>
        <taxon>Lysobacterales</taxon>
        <taxon>Lysobacteraceae</taxon>
        <taxon>Alkalisalibacterium</taxon>
    </lineage>
</organism>
<dbReference type="InterPro" id="IPR017850">
    <property type="entry name" value="Alkaline_phosphatase_core_sf"/>
</dbReference>
<reference evidence="2 3" key="1">
    <citation type="submission" date="2019-08" db="EMBL/GenBank/DDBJ databases">
        <authorList>
            <person name="Karlyshev A.V."/>
        </authorList>
    </citation>
    <scope>NUCLEOTIDE SEQUENCE [LARGE SCALE GENOMIC DNA]</scope>
    <source>
        <strain evidence="2 3">Alg18-2.2</strain>
    </source>
</reference>
<sequence length="424" mass="46566">MNPRMFAFSLALAPLLAACTAAPPPIVDEPPLGQPAVVLVSLDGFHPDYLFRGNSPHLDALAERGVRARWMQPAYPTLTFPNHYTLVTGLRPDRHGIVDNTMQDPELGGFWLSNRDAVGDGRWWSDGEPVWITANAHGLRSATMFWPGSEADIAGRHPDHWHPYDGSVAKDDRVGQLLAWLDLPAGERPHFMTLYFEHVDSVGHAVGPEDERIEAAVRDVDAAVGNLLQGIAARGLEDEVNLVFVSDHGMAQTSPERVVFVDELIPPGSASIVSIGSALGLNPREGRAEELEAALLGRHERFECWRREDMPARWHFGSHPRVPALMCQADTGWRFISRERAARRPGGWEAGFNLGSHGFDPADPSMRALFIAAGPDIAERRVVEPFEAIHVQPFLLRLLGIAPLADVDGDAAVLDPALAGRRRR</sequence>